<evidence type="ECO:0000256" key="1">
    <source>
        <dbReference type="SAM" id="MobiDB-lite"/>
    </source>
</evidence>
<feature type="compositionally biased region" description="Low complexity" evidence="1">
    <location>
        <begin position="1"/>
        <end position="23"/>
    </location>
</feature>
<protein>
    <submittedName>
        <fullName evidence="2">Uncharacterized protein</fullName>
    </submittedName>
</protein>
<gene>
    <name evidence="2" type="ORF">G3I29_09685</name>
</gene>
<comment type="caution">
    <text evidence="2">The sequence shown here is derived from an EMBL/GenBank/DDBJ whole genome shotgun (WGS) entry which is preliminary data.</text>
</comment>
<name>A0A6N9TWN8_STRHA</name>
<dbReference type="AlphaFoldDB" id="A0A6N9TWN8"/>
<evidence type="ECO:0000313" key="3">
    <source>
        <dbReference type="Proteomes" id="UP000471293"/>
    </source>
</evidence>
<dbReference type="EMBL" id="JAAGLQ010000193">
    <property type="protein sequence ID" value="NEA15798.1"/>
    <property type="molecule type" value="Genomic_DNA"/>
</dbReference>
<evidence type="ECO:0000313" key="2">
    <source>
        <dbReference type="EMBL" id="NEA15798.1"/>
    </source>
</evidence>
<sequence>MSSSPPAWSASSASALSNASPTARVPPQPLMDVRKLYGTYCRQGTAWSAAPA</sequence>
<feature type="region of interest" description="Disordered" evidence="1">
    <location>
        <begin position="1"/>
        <end position="28"/>
    </location>
</feature>
<organism evidence="2 3">
    <name type="scientific">Streptomyces halstedii</name>
    <dbReference type="NCBI Taxonomy" id="1944"/>
    <lineage>
        <taxon>Bacteria</taxon>
        <taxon>Bacillati</taxon>
        <taxon>Actinomycetota</taxon>
        <taxon>Actinomycetes</taxon>
        <taxon>Kitasatosporales</taxon>
        <taxon>Streptomycetaceae</taxon>
        <taxon>Streptomyces</taxon>
    </lineage>
</organism>
<proteinExistence type="predicted"/>
<reference evidence="2 3" key="1">
    <citation type="submission" date="2020-01" db="EMBL/GenBank/DDBJ databases">
        <title>Insect and environment-associated Actinomycetes.</title>
        <authorList>
            <person name="Currrie C."/>
            <person name="Chevrette M."/>
            <person name="Carlson C."/>
            <person name="Stubbendieck R."/>
            <person name="Wendt-Pienkowski E."/>
        </authorList>
    </citation>
    <scope>NUCLEOTIDE SEQUENCE [LARGE SCALE GENOMIC DNA]</scope>
    <source>
        <strain evidence="2 3">SID11342</strain>
    </source>
</reference>
<dbReference type="Proteomes" id="UP000471293">
    <property type="component" value="Unassembled WGS sequence"/>
</dbReference>
<accession>A0A6N9TWN8</accession>